<dbReference type="Pfam" id="PF05443">
    <property type="entry name" value="ROS_MUCR"/>
    <property type="match status" value="2"/>
</dbReference>
<reference evidence="3 4" key="1">
    <citation type="submission" date="2020-08" db="EMBL/GenBank/DDBJ databases">
        <title>Genomic Encyclopedia of Type Strains, Phase IV (KMG-IV): sequencing the most valuable type-strain genomes for metagenomic binning, comparative biology and taxonomic classification.</title>
        <authorList>
            <person name="Goeker M."/>
        </authorList>
    </citation>
    <scope>NUCLEOTIDE SEQUENCE [LARGE SCALE GENOMIC DNA]</scope>
    <source>
        <strain evidence="3 4">DSM 28760</strain>
    </source>
</reference>
<dbReference type="Gene3D" id="1.10.10.1550">
    <property type="entry name" value="ROS/MUCR transcriptional regulator protein"/>
    <property type="match status" value="1"/>
</dbReference>
<accession>A0A7W5Z367</accession>
<sequence>MSNDAGEVLSKAGLISVTADIVAAYVANNSLPPTEVLNFIEGVHATFSRLQSSETGSATRVGGHAGSEAGAPGEDGEASDKTLPTQQVDEKLFEAARRRNPPNPVDPRTGALRPLEFEELVPDEDGFVFDPAWIDTDAYVDRKPVVPVEKTVKADSIVCLENGKALKVLKRHLDTEFSMTPDTYRRKWGLTDYYPLVTHAFSTSRSKYAKAQGLGKARTRS</sequence>
<dbReference type="GO" id="GO:0006355">
    <property type="term" value="P:regulation of DNA-templated transcription"/>
    <property type="evidence" value="ECO:0007669"/>
    <property type="project" value="InterPro"/>
</dbReference>
<feature type="region of interest" description="Disordered" evidence="2">
    <location>
        <begin position="51"/>
        <end position="83"/>
    </location>
</feature>
<evidence type="ECO:0000313" key="4">
    <source>
        <dbReference type="Proteomes" id="UP000537592"/>
    </source>
</evidence>
<dbReference type="GO" id="GO:0008270">
    <property type="term" value="F:zinc ion binding"/>
    <property type="evidence" value="ECO:0007669"/>
    <property type="project" value="InterPro"/>
</dbReference>
<dbReference type="EMBL" id="JACICC010000002">
    <property type="protein sequence ID" value="MBB3809144.1"/>
    <property type="molecule type" value="Genomic_DNA"/>
</dbReference>
<protein>
    <submittedName>
        <fullName evidence="3">Putative transcriptional regulator</fullName>
    </submittedName>
</protein>
<dbReference type="InterPro" id="IPR008807">
    <property type="entry name" value="ROS_MUCR"/>
</dbReference>
<comment type="similarity">
    <text evidence="1">Belongs to the ros/MucR family.</text>
</comment>
<keyword evidence="4" id="KW-1185">Reference proteome</keyword>
<dbReference type="GO" id="GO:0003677">
    <property type="term" value="F:DNA binding"/>
    <property type="evidence" value="ECO:0007669"/>
    <property type="project" value="InterPro"/>
</dbReference>
<dbReference type="InterPro" id="IPR041920">
    <property type="entry name" value="ROS/MUCR_sf"/>
</dbReference>
<dbReference type="Proteomes" id="UP000537592">
    <property type="component" value="Unassembled WGS sequence"/>
</dbReference>
<comment type="caution">
    <text evidence="3">The sequence shown here is derived from an EMBL/GenBank/DDBJ whole genome shotgun (WGS) entry which is preliminary data.</text>
</comment>
<gene>
    <name evidence="3" type="ORF">FHS81_001214</name>
</gene>
<dbReference type="RefSeq" id="WP_183751135.1">
    <property type="nucleotide sequence ID" value="NZ_JACICC010000002.1"/>
</dbReference>
<name>A0A7W5Z367_9HYPH</name>
<dbReference type="AlphaFoldDB" id="A0A7W5Z367"/>
<evidence type="ECO:0000256" key="2">
    <source>
        <dbReference type="SAM" id="MobiDB-lite"/>
    </source>
</evidence>
<evidence type="ECO:0000256" key="1">
    <source>
        <dbReference type="ARBA" id="ARBA00007031"/>
    </source>
</evidence>
<proteinExistence type="inferred from homology"/>
<organism evidence="3 4">
    <name type="scientific">Pseudochelatococcus contaminans</name>
    <dbReference type="NCBI Taxonomy" id="1538103"/>
    <lineage>
        <taxon>Bacteria</taxon>
        <taxon>Pseudomonadati</taxon>
        <taxon>Pseudomonadota</taxon>
        <taxon>Alphaproteobacteria</taxon>
        <taxon>Hyphomicrobiales</taxon>
        <taxon>Chelatococcaceae</taxon>
        <taxon>Pseudochelatococcus</taxon>
    </lineage>
</organism>
<evidence type="ECO:0000313" key="3">
    <source>
        <dbReference type="EMBL" id="MBB3809144.1"/>
    </source>
</evidence>